<proteinExistence type="predicted"/>
<keyword evidence="3" id="KW-1185">Reference proteome</keyword>
<dbReference type="EMBL" id="CP033459">
    <property type="protein sequence ID" value="QFQ13202.1"/>
    <property type="molecule type" value="Genomic_DNA"/>
</dbReference>
<dbReference type="GO" id="GO:0004519">
    <property type="term" value="F:endonuclease activity"/>
    <property type="evidence" value="ECO:0007669"/>
    <property type="project" value="UniProtKB-KW"/>
</dbReference>
<evidence type="ECO:0000313" key="2">
    <source>
        <dbReference type="EMBL" id="QFQ13202.1"/>
    </source>
</evidence>
<dbReference type="PANTHER" id="PTHR42834">
    <property type="entry name" value="ENDONUCLEASE/EXONUCLEASE/PHOSPHATASE FAMILY PROTEIN (AFU_ORTHOLOGUE AFUA_3G09210)"/>
    <property type="match status" value="1"/>
</dbReference>
<gene>
    <name evidence="2" type="ORF">C7Y71_009360</name>
</gene>
<dbReference type="Pfam" id="PF19580">
    <property type="entry name" value="Exo_endo_phos_3"/>
    <property type="match status" value="1"/>
</dbReference>
<reference evidence="2 3" key="1">
    <citation type="submission" date="2018-11" db="EMBL/GenBank/DDBJ databases">
        <authorList>
            <person name="Na S.W."/>
            <person name="Baik M."/>
        </authorList>
    </citation>
    <scope>NUCLEOTIDE SEQUENCE [LARGE SCALE GENOMIC DNA]</scope>
    <source>
        <strain evidence="2 3">E39</strain>
    </source>
</reference>
<evidence type="ECO:0000313" key="3">
    <source>
        <dbReference type="Proteomes" id="UP000249375"/>
    </source>
</evidence>
<dbReference type="OrthoDB" id="9802724at2"/>
<dbReference type="Gene3D" id="3.60.10.10">
    <property type="entry name" value="Endonuclease/exonuclease/phosphatase"/>
    <property type="match status" value="1"/>
</dbReference>
<dbReference type="SUPFAM" id="SSF56219">
    <property type="entry name" value="DNase I-like"/>
    <property type="match status" value="1"/>
</dbReference>
<keyword evidence="2" id="KW-0540">Nuclease</keyword>
<organism evidence="2 3">
    <name type="scientific">Pseudoprevotella muciniphila</name>
    <dbReference type="NCBI Taxonomy" id="2133944"/>
    <lineage>
        <taxon>Bacteria</taxon>
        <taxon>Pseudomonadati</taxon>
        <taxon>Bacteroidota</taxon>
        <taxon>Bacteroidia</taxon>
        <taxon>Bacteroidales</taxon>
        <taxon>Prevotellaceae</taxon>
        <taxon>Pseudoprevotella</taxon>
    </lineage>
</organism>
<name>A0A5P8E8D3_9BACT</name>
<accession>A0A5P8E8D3</accession>
<sequence>MNSRYTIIIFILLSLLSQTVSGQRWFRVAHYNMENVFDTIHDAGKTDEGFLPASEREWDSRKYRTKLANLARAIAGMGQTQPVDVIGVCEVENDSVLRDLTERTMLRRLGYKYIATSSNDVRGIDVGLLYQPERFLPLSVDTISVPYDSIERPTRDILHVCGMAASGDTLHIFVNHWPSRRGGKLVTQDYRMRAARTIMQFLDSLFVSEPDAKIILVGDFNDEYRDNSIRHGLRARAGFDYKGEADPRGLYVLTARKKGRNGIKGTYKYRGRWNQLDQIIVSGNLLQGRGLRTSYDDCRIVDDIPFLLEKDKNGKSVKPRHTYYGTYYRGGTSDHLPVIAVFHY</sequence>
<keyword evidence="2" id="KW-0255">Endonuclease</keyword>
<dbReference type="InterPro" id="IPR005135">
    <property type="entry name" value="Endo/exonuclease/phosphatase"/>
</dbReference>
<keyword evidence="2" id="KW-0378">Hydrolase</keyword>
<feature type="domain" description="Endonuclease/exonuclease/phosphatase" evidence="1">
    <location>
        <begin position="28"/>
        <end position="340"/>
    </location>
</feature>
<dbReference type="PANTHER" id="PTHR42834:SF1">
    <property type="entry name" value="ENDONUCLEASE_EXONUCLEASE_PHOSPHATASE FAMILY PROTEIN (AFU_ORTHOLOGUE AFUA_3G09210)"/>
    <property type="match status" value="1"/>
</dbReference>
<dbReference type="RefSeq" id="WP_111898117.1">
    <property type="nucleotide sequence ID" value="NZ_CP033459.1"/>
</dbReference>
<evidence type="ECO:0000259" key="1">
    <source>
        <dbReference type="Pfam" id="PF19580"/>
    </source>
</evidence>
<dbReference type="AlphaFoldDB" id="A0A5P8E8D3"/>
<dbReference type="KEGG" id="alq:C7Y71_009360"/>
<dbReference type="InterPro" id="IPR036691">
    <property type="entry name" value="Endo/exonu/phosph_ase_sf"/>
</dbReference>
<dbReference type="Proteomes" id="UP000249375">
    <property type="component" value="Chromosome"/>
</dbReference>
<protein>
    <submittedName>
        <fullName evidence="2">Endonuclease</fullName>
    </submittedName>
</protein>